<evidence type="ECO:0000259" key="2">
    <source>
        <dbReference type="Pfam" id="PF14504"/>
    </source>
</evidence>
<sequence>MESELVKRFILLLIIVFIGYVSKPLWEEPVQQAIPSSVKDSIRSAVDFGKEYAADNFTLDNLTQQLDSLFKSPDNLPPGSKGTDIETPKLSAPEDHLFSIHNIELGQSKAKVEQKIGKPKRTSKNEYGVSWAAYHENYHNFIMVAYDKNNMVRGLFTNQDLIASAKGVKLGSSKQSVRDHLGTPESAIRKGLVNYQINSNGEYDVFRLDNSFVTVFYDKHANNTVTAIQIINKDLEQNKDGFYTEPSKSLREGFEYQLFDLTNATRVKHGLSILKWDDHVSETARNHSLDMAENQYFAHTNPQGQSPFDRMKEDNISFITAGENLAYGQFSSIFAHEGLMNSLGHRKNILRENYKYLGVGVAFNNESQPYYTEDFYSNSPSL</sequence>
<dbReference type="InterPro" id="IPR035940">
    <property type="entry name" value="CAP_sf"/>
</dbReference>
<dbReference type="GO" id="GO:0008233">
    <property type="term" value="F:peptidase activity"/>
    <property type="evidence" value="ECO:0007669"/>
    <property type="project" value="UniProtKB-KW"/>
</dbReference>
<evidence type="ECO:0000259" key="1">
    <source>
        <dbReference type="Pfam" id="PF00188"/>
    </source>
</evidence>
<reference evidence="3 4" key="1">
    <citation type="submission" date="2017-07" db="EMBL/GenBank/DDBJ databases">
        <title>Virgibacillus sp. LM2416.</title>
        <authorList>
            <person name="Tak E.J."/>
            <person name="Bae J.-W."/>
        </authorList>
    </citation>
    <scope>NUCLEOTIDE SEQUENCE [LARGE SCALE GENOMIC DNA]</scope>
    <source>
        <strain evidence="3 4">LM2416</strain>
    </source>
</reference>
<dbReference type="AlphaFoldDB" id="A0A220U808"/>
<dbReference type="KEGG" id="vil:CFK37_18630"/>
<dbReference type="EMBL" id="CP022315">
    <property type="protein sequence ID" value="ASK64026.1"/>
    <property type="molecule type" value="Genomic_DNA"/>
</dbReference>
<dbReference type="PANTHER" id="PTHR31157">
    <property type="entry name" value="SCP DOMAIN-CONTAINING PROTEIN"/>
    <property type="match status" value="1"/>
</dbReference>
<feature type="domain" description="SCP" evidence="1">
    <location>
        <begin position="259"/>
        <end position="371"/>
    </location>
</feature>
<dbReference type="CDD" id="cd05379">
    <property type="entry name" value="CAP_bacterial"/>
    <property type="match status" value="1"/>
</dbReference>
<dbReference type="GO" id="GO:0006508">
    <property type="term" value="P:proteolysis"/>
    <property type="evidence" value="ECO:0007669"/>
    <property type="project" value="UniProtKB-KW"/>
</dbReference>
<feature type="domain" description="CAP-associated" evidence="2">
    <location>
        <begin position="105"/>
        <end position="241"/>
    </location>
</feature>
<dbReference type="InterPro" id="IPR014044">
    <property type="entry name" value="CAP_dom"/>
</dbReference>
<dbReference type="Pfam" id="PF14504">
    <property type="entry name" value="CAP_assoc_N"/>
    <property type="match status" value="1"/>
</dbReference>
<name>A0A220U808_9BACI</name>
<keyword evidence="3" id="KW-0645">Protease</keyword>
<dbReference type="PANTHER" id="PTHR31157:SF1">
    <property type="entry name" value="SCP DOMAIN-CONTAINING PROTEIN"/>
    <property type="match status" value="1"/>
</dbReference>
<dbReference type="Pfam" id="PF00188">
    <property type="entry name" value="CAP"/>
    <property type="match status" value="1"/>
</dbReference>
<evidence type="ECO:0000313" key="4">
    <source>
        <dbReference type="Proteomes" id="UP000198312"/>
    </source>
</evidence>
<dbReference type="Gene3D" id="3.40.33.10">
    <property type="entry name" value="CAP"/>
    <property type="match status" value="1"/>
</dbReference>
<keyword evidence="4" id="KW-1185">Reference proteome</keyword>
<dbReference type="OrthoDB" id="9783944at2"/>
<dbReference type="SUPFAM" id="SSF55797">
    <property type="entry name" value="PR-1-like"/>
    <property type="match status" value="1"/>
</dbReference>
<dbReference type="Proteomes" id="UP000198312">
    <property type="component" value="Chromosome"/>
</dbReference>
<accession>A0A220U808</accession>
<gene>
    <name evidence="3" type="ORF">CFK37_18630</name>
</gene>
<keyword evidence="3" id="KW-0378">Hydrolase</keyword>
<proteinExistence type="predicted"/>
<evidence type="ECO:0000313" key="3">
    <source>
        <dbReference type="EMBL" id="ASK64026.1"/>
    </source>
</evidence>
<organism evidence="3 4">
    <name type="scientific">Virgibacillus phasianinus</name>
    <dbReference type="NCBI Taxonomy" id="2017483"/>
    <lineage>
        <taxon>Bacteria</taxon>
        <taxon>Bacillati</taxon>
        <taxon>Bacillota</taxon>
        <taxon>Bacilli</taxon>
        <taxon>Bacillales</taxon>
        <taxon>Bacillaceae</taxon>
        <taxon>Virgibacillus</taxon>
    </lineage>
</organism>
<protein>
    <submittedName>
        <fullName evidence="3">Serine protease</fullName>
    </submittedName>
</protein>
<dbReference type="InterPro" id="IPR029410">
    <property type="entry name" value="CAP_assoc"/>
</dbReference>